<dbReference type="Pfam" id="PF04138">
    <property type="entry name" value="GtrA_DPMS_TM"/>
    <property type="match status" value="1"/>
</dbReference>
<dbReference type="PANTHER" id="PTHR38459">
    <property type="entry name" value="PROPHAGE BACTOPRENOL-LINKED GLUCOSE TRANSLOCASE HOMOLOG"/>
    <property type="match status" value="1"/>
</dbReference>
<evidence type="ECO:0000256" key="4">
    <source>
        <dbReference type="ARBA" id="ARBA00022989"/>
    </source>
</evidence>
<feature type="transmembrane region" description="Helical" evidence="6">
    <location>
        <begin position="111"/>
        <end position="132"/>
    </location>
</feature>
<dbReference type="PANTHER" id="PTHR38459:SF1">
    <property type="entry name" value="PROPHAGE BACTOPRENOL-LINKED GLUCOSE TRANSLOCASE HOMOLOG"/>
    <property type="match status" value="1"/>
</dbReference>
<dbReference type="InterPro" id="IPR007267">
    <property type="entry name" value="GtrA_DPMS_TM"/>
</dbReference>
<reference evidence="9" key="1">
    <citation type="submission" date="2018-08" db="EMBL/GenBank/DDBJ databases">
        <authorList>
            <person name="Grouzdev D.S."/>
            <person name="Krutkina M.S."/>
        </authorList>
    </citation>
    <scope>NUCLEOTIDE SEQUENCE [LARGE SCALE GENOMIC DNA]</scope>
    <source>
        <strain evidence="9">4-11</strain>
    </source>
</reference>
<keyword evidence="9" id="KW-1185">Reference proteome</keyword>
<dbReference type="EMBL" id="QUWK01000010">
    <property type="protein sequence ID" value="RFU94312.1"/>
    <property type="molecule type" value="Genomic_DNA"/>
</dbReference>
<gene>
    <name evidence="8" type="ORF">DYP60_10075</name>
</gene>
<evidence type="ECO:0000313" key="8">
    <source>
        <dbReference type="EMBL" id="RFU94312.1"/>
    </source>
</evidence>
<keyword evidence="4 6" id="KW-1133">Transmembrane helix</keyword>
<reference evidence="8 9" key="2">
    <citation type="submission" date="2018-09" db="EMBL/GenBank/DDBJ databases">
        <title>Genome of Sphaerochaeta halotolerans strain 4-11.</title>
        <authorList>
            <person name="Nazina T.N."/>
            <person name="Sokolova D.S."/>
        </authorList>
    </citation>
    <scope>NUCLEOTIDE SEQUENCE [LARGE SCALE GENOMIC DNA]</scope>
    <source>
        <strain evidence="8 9">4-11</strain>
    </source>
</reference>
<evidence type="ECO:0000313" key="9">
    <source>
        <dbReference type="Proteomes" id="UP000264002"/>
    </source>
</evidence>
<feature type="transmembrane region" description="Helical" evidence="6">
    <location>
        <begin position="21"/>
        <end position="39"/>
    </location>
</feature>
<keyword evidence="3 6" id="KW-0812">Transmembrane</keyword>
<feature type="transmembrane region" description="Helical" evidence="6">
    <location>
        <begin position="45"/>
        <end position="65"/>
    </location>
</feature>
<dbReference type="InterPro" id="IPR051401">
    <property type="entry name" value="GtrA_CellWall_Glycosyl"/>
</dbReference>
<comment type="subcellular location">
    <subcellularLocation>
        <location evidence="1">Membrane</location>
        <topology evidence="1">Multi-pass membrane protein</topology>
    </subcellularLocation>
</comment>
<organism evidence="8 9">
    <name type="scientific">Sphaerochaeta halotolerans</name>
    <dbReference type="NCBI Taxonomy" id="2293840"/>
    <lineage>
        <taxon>Bacteria</taxon>
        <taxon>Pseudomonadati</taxon>
        <taxon>Spirochaetota</taxon>
        <taxon>Spirochaetia</taxon>
        <taxon>Spirochaetales</taxon>
        <taxon>Sphaerochaetaceae</taxon>
        <taxon>Sphaerochaeta</taxon>
    </lineage>
</organism>
<comment type="similarity">
    <text evidence="2">Belongs to the GtrA family.</text>
</comment>
<accession>A0A372MEW2</accession>
<proteinExistence type="inferred from homology"/>
<evidence type="ECO:0000256" key="1">
    <source>
        <dbReference type="ARBA" id="ARBA00004141"/>
    </source>
</evidence>
<dbReference type="GO" id="GO:0005886">
    <property type="term" value="C:plasma membrane"/>
    <property type="evidence" value="ECO:0007669"/>
    <property type="project" value="TreeGrafter"/>
</dbReference>
<evidence type="ECO:0000256" key="6">
    <source>
        <dbReference type="SAM" id="Phobius"/>
    </source>
</evidence>
<feature type="domain" description="GtrA/DPMS transmembrane" evidence="7">
    <location>
        <begin position="20"/>
        <end position="132"/>
    </location>
</feature>
<dbReference type="Proteomes" id="UP000264002">
    <property type="component" value="Unassembled WGS sequence"/>
</dbReference>
<keyword evidence="5 6" id="KW-0472">Membrane</keyword>
<dbReference type="AlphaFoldDB" id="A0A372MEW2"/>
<dbReference type="RefSeq" id="WP_117330880.1">
    <property type="nucleotide sequence ID" value="NZ_QUWK01000010.1"/>
</dbReference>
<name>A0A372MEW2_9SPIR</name>
<evidence type="ECO:0000259" key="7">
    <source>
        <dbReference type="Pfam" id="PF04138"/>
    </source>
</evidence>
<protein>
    <submittedName>
        <fullName evidence="8">GtrA family protein</fullName>
    </submittedName>
</protein>
<evidence type="ECO:0000256" key="2">
    <source>
        <dbReference type="ARBA" id="ARBA00009399"/>
    </source>
</evidence>
<evidence type="ECO:0000256" key="3">
    <source>
        <dbReference type="ARBA" id="ARBA00022692"/>
    </source>
</evidence>
<sequence>MDKNNNVPMTGKQNLIQLGKFVLFSISAGVIQVLVFMLLEELFHLQYWPSYLIALIASVIYNYTVNRRFTFKSVNNIPKAMTQLGIYYLIFTPLSTWWGDALVGLGMSDYIVLGGTMVVNLITEYCVNRFIIYRTSMNTRVKPVNVSSI</sequence>
<comment type="caution">
    <text evidence="8">The sequence shown here is derived from an EMBL/GenBank/DDBJ whole genome shotgun (WGS) entry which is preliminary data.</text>
</comment>
<feature type="transmembrane region" description="Helical" evidence="6">
    <location>
        <begin position="86"/>
        <end position="105"/>
    </location>
</feature>
<dbReference type="GO" id="GO:0000271">
    <property type="term" value="P:polysaccharide biosynthetic process"/>
    <property type="evidence" value="ECO:0007669"/>
    <property type="project" value="InterPro"/>
</dbReference>
<evidence type="ECO:0000256" key="5">
    <source>
        <dbReference type="ARBA" id="ARBA00023136"/>
    </source>
</evidence>
<dbReference type="OrthoDB" id="384742at2"/>